<dbReference type="Pfam" id="PF01522">
    <property type="entry name" value="Polysacc_deac_1"/>
    <property type="match status" value="1"/>
</dbReference>
<name>A0A9D4T7D8_RHISA</name>
<evidence type="ECO:0000256" key="1">
    <source>
        <dbReference type="SAM" id="Phobius"/>
    </source>
</evidence>
<feature type="transmembrane region" description="Helical" evidence="1">
    <location>
        <begin position="412"/>
        <end position="432"/>
    </location>
</feature>
<organism evidence="4 5">
    <name type="scientific">Rhipicephalus sanguineus</name>
    <name type="common">Brown dog tick</name>
    <name type="synonym">Ixodes sanguineus</name>
    <dbReference type="NCBI Taxonomy" id="34632"/>
    <lineage>
        <taxon>Eukaryota</taxon>
        <taxon>Metazoa</taxon>
        <taxon>Ecdysozoa</taxon>
        <taxon>Arthropoda</taxon>
        <taxon>Chelicerata</taxon>
        <taxon>Arachnida</taxon>
        <taxon>Acari</taxon>
        <taxon>Parasitiformes</taxon>
        <taxon>Ixodida</taxon>
        <taxon>Ixodoidea</taxon>
        <taxon>Ixodidae</taxon>
        <taxon>Rhipicephalinae</taxon>
        <taxon>Rhipicephalus</taxon>
        <taxon>Rhipicephalus</taxon>
    </lineage>
</organism>
<proteinExistence type="predicted"/>
<reference evidence="4" key="1">
    <citation type="journal article" date="2020" name="Cell">
        <title>Large-Scale Comparative Analyses of Tick Genomes Elucidate Their Genetic Diversity and Vector Capacities.</title>
        <authorList>
            <consortium name="Tick Genome and Microbiome Consortium (TIGMIC)"/>
            <person name="Jia N."/>
            <person name="Wang J."/>
            <person name="Shi W."/>
            <person name="Du L."/>
            <person name="Sun Y."/>
            <person name="Zhan W."/>
            <person name="Jiang J.F."/>
            <person name="Wang Q."/>
            <person name="Zhang B."/>
            <person name="Ji P."/>
            <person name="Bell-Sakyi L."/>
            <person name="Cui X.M."/>
            <person name="Yuan T.T."/>
            <person name="Jiang B.G."/>
            <person name="Yang W.F."/>
            <person name="Lam T.T."/>
            <person name="Chang Q.C."/>
            <person name="Ding S.J."/>
            <person name="Wang X.J."/>
            <person name="Zhu J.G."/>
            <person name="Ruan X.D."/>
            <person name="Zhao L."/>
            <person name="Wei J.T."/>
            <person name="Ye R.Z."/>
            <person name="Que T.C."/>
            <person name="Du C.H."/>
            <person name="Zhou Y.H."/>
            <person name="Cheng J.X."/>
            <person name="Dai P.F."/>
            <person name="Guo W.B."/>
            <person name="Han X.H."/>
            <person name="Huang E.J."/>
            <person name="Li L.F."/>
            <person name="Wei W."/>
            <person name="Gao Y.C."/>
            <person name="Liu J.Z."/>
            <person name="Shao H.Z."/>
            <person name="Wang X."/>
            <person name="Wang C.C."/>
            <person name="Yang T.C."/>
            <person name="Huo Q.B."/>
            <person name="Li W."/>
            <person name="Chen H.Y."/>
            <person name="Chen S.E."/>
            <person name="Zhou L.G."/>
            <person name="Ni X.B."/>
            <person name="Tian J.H."/>
            <person name="Sheng Y."/>
            <person name="Liu T."/>
            <person name="Pan Y.S."/>
            <person name="Xia L.Y."/>
            <person name="Li J."/>
            <person name="Zhao F."/>
            <person name="Cao W.C."/>
        </authorList>
    </citation>
    <scope>NUCLEOTIDE SEQUENCE</scope>
    <source>
        <strain evidence="4">Rsan-2018</strain>
    </source>
</reference>
<comment type="caution">
    <text evidence="4">The sequence shown here is derived from an EMBL/GenBank/DDBJ whole genome shotgun (WGS) entry which is preliminary data.</text>
</comment>
<dbReference type="PANTHER" id="PTHR45985:SF8">
    <property type="entry name" value="CHITIN DEACETYLASE-LIKE 9, ISOFORM A"/>
    <property type="match status" value="1"/>
</dbReference>
<dbReference type="GO" id="GO:0016810">
    <property type="term" value="F:hydrolase activity, acting on carbon-nitrogen (but not peptide) bonds"/>
    <property type="evidence" value="ECO:0007669"/>
    <property type="project" value="InterPro"/>
</dbReference>
<evidence type="ECO:0000313" key="5">
    <source>
        <dbReference type="Proteomes" id="UP000821837"/>
    </source>
</evidence>
<keyword evidence="2" id="KW-0732">Signal</keyword>
<dbReference type="Gene3D" id="3.20.20.370">
    <property type="entry name" value="Glycoside hydrolase/deacetylase"/>
    <property type="match status" value="1"/>
</dbReference>
<reference evidence="4" key="2">
    <citation type="submission" date="2021-09" db="EMBL/GenBank/DDBJ databases">
        <authorList>
            <person name="Jia N."/>
            <person name="Wang J."/>
            <person name="Shi W."/>
            <person name="Du L."/>
            <person name="Sun Y."/>
            <person name="Zhan W."/>
            <person name="Jiang J."/>
            <person name="Wang Q."/>
            <person name="Zhang B."/>
            <person name="Ji P."/>
            <person name="Sakyi L.B."/>
            <person name="Cui X."/>
            <person name="Yuan T."/>
            <person name="Jiang B."/>
            <person name="Yang W."/>
            <person name="Lam T.T.-Y."/>
            <person name="Chang Q."/>
            <person name="Ding S."/>
            <person name="Wang X."/>
            <person name="Zhu J."/>
            <person name="Ruan X."/>
            <person name="Zhao L."/>
            <person name="Wei J."/>
            <person name="Que T."/>
            <person name="Du C."/>
            <person name="Cheng J."/>
            <person name="Dai P."/>
            <person name="Han X."/>
            <person name="Huang E."/>
            <person name="Gao Y."/>
            <person name="Liu J."/>
            <person name="Shao H."/>
            <person name="Ye R."/>
            <person name="Li L."/>
            <person name="Wei W."/>
            <person name="Wang X."/>
            <person name="Wang C."/>
            <person name="Huo Q."/>
            <person name="Li W."/>
            <person name="Guo W."/>
            <person name="Chen H."/>
            <person name="Chen S."/>
            <person name="Zhou L."/>
            <person name="Zhou L."/>
            <person name="Ni X."/>
            <person name="Tian J."/>
            <person name="Zhou Y."/>
            <person name="Sheng Y."/>
            <person name="Liu T."/>
            <person name="Pan Y."/>
            <person name="Xia L."/>
            <person name="Li J."/>
            <person name="Zhao F."/>
            <person name="Cao W."/>
        </authorList>
    </citation>
    <scope>NUCLEOTIDE SEQUENCE</scope>
    <source>
        <strain evidence="4">Rsan-2018</strain>
        <tissue evidence="4">Larvae</tissue>
    </source>
</reference>
<dbReference type="SUPFAM" id="SSF88713">
    <property type="entry name" value="Glycoside hydrolase/deacetylase"/>
    <property type="match status" value="1"/>
</dbReference>
<feature type="chain" id="PRO_5038517773" description="NodB homology domain-containing protein" evidence="2">
    <location>
        <begin position="23"/>
        <end position="445"/>
    </location>
</feature>
<protein>
    <recommendedName>
        <fullName evidence="3">NodB homology domain-containing protein</fullName>
    </recommendedName>
</protein>
<keyword evidence="1" id="KW-1133">Transmembrane helix</keyword>
<evidence type="ECO:0000256" key="2">
    <source>
        <dbReference type="SAM" id="SignalP"/>
    </source>
</evidence>
<dbReference type="InterPro" id="IPR052740">
    <property type="entry name" value="CE4"/>
</dbReference>
<keyword evidence="5" id="KW-1185">Reference proteome</keyword>
<dbReference type="OMA" id="FKPWSCE"/>
<keyword evidence="1" id="KW-0472">Membrane</keyword>
<accession>A0A9D4T7D8</accession>
<feature type="domain" description="NodB homology" evidence="3">
    <location>
        <begin position="57"/>
        <end position="173"/>
    </location>
</feature>
<dbReference type="Proteomes" id="UP000821837">
    <property type="component" value="Chromosome 10"/>
</dbReference>
<dbReference type="GO" id="GO:0005975">
    <property type="term" value="P:carbohydrate metabolic process"/>
    <property type="evidence" value="ECO:0007669"/>
    <property type="project" value="InterPro"/>
</dbReference>
<gene>
    <name evidence="4" type="ORF">HPB52_006648</name>
</gene>
<evidence type="ECO:0000259" key="3">
    <source>
        <dbReference type="Pfam" id="PF01522"/>
    </source>
</evidence>
<sequence>MTTQLSSPLSIVLLCFWQTVAAGSATTCNLSECRSRDNCACMSTRPPENLNASDMPQFVMLTFDDAINEKNMDFYRQLLDPGNRRNRANGCNMAATFFVSAGYTDYSLVHELHSVGSEIAIHSITHRDNLTYWRALDVAGWKEEFVGDRDLLRDYAAIPERDMVGARAPYLEVGNGSAYTMMRQNGFVYDSSVCIDYMNETDKLPFFPYTLDYGLGLTCTVPSCPSRGHRGLWLVPLNSYYMTTTSGGDGSRTIVTSCAMPDTCAPKPTTKDDTLDFLRSNFERYYHTNRAPFPVFIHETWLWTPGRRQGYLSFVDWLLTLEDVFVVTVAEVVRFMRDPKPLGEYVQASCSRASEFQRCPQVHACSFPNSPIEETRHLVGCRPCPESYPWLRDVARTAKHDAPFHVAEKQNFCAGCVILFCLAIIVCLGYFATKPLERRSKTHTL</sequence>
<dbReference type="OrthoDB" id="504708at2759"/>
<dbReference type="EMBL" id="JABSTV010001246">
    <property type="protein sequence ID" value="KAH7975910.1"/>
    <property type="molecule type" value="Genomic_DNA"/>
</dbReference>
<evidence type="ECO:0000313" key="4">
    <source>
        <dbReference type="EMBL" id="KAH7975910.1"/>
    </source>
</evidence>
<dbReference type="AlphaFoldDB" id="A0A9D4T7D8"/>
<dbReference type="InterPro" id="IPR011330">
    <property type="entry name" value="Glyco_hydro/deAcase_b/a-brl"/>
</dbReference>
<keyword evidence="1" id="KW-0812">Transmembrane</keyword>
<dbReference type="InterPro" id="IPR002509">
    <property type="entry name" value="NODB_dom"/>
</dbReference>
<feature type="signal peptide" evidence="2">
    <location>
        <begin position="1"/>
        <end position="22"/>
    </location>
</feature>
<dbReference type="PANTHER" id="PTHR45985">
    <property type="match status" value="1"/>
</dbReference>
<dbReference type="VEuPathDB" id="VectorBase:RSAN_053671"/>